<dbReference type="RefSeq" id="WP_076732353.1">
    <property type="nucleotide sequence ID" value="NZ_CP019352.1"/>
</dbReference>
<keyword evidence="2" id="KW-1185">Reference proteome</keyword>
<gene>
    <name evidence="1" type="ORF">BWR22_05170</name>
</gene>
<dbReference type="Proteomes" id="UP000187506">
    <property type="component" value="Chromosome"/>
</dbReference>
<accession>A0AAC9PWD5</accession>
<name>A0AAC9PWD5_9FLAO</name>
<proteinExistence type="predicted"/>
<evidence type="ECO:0000313" key="1">
    <source>
        <dbReference type="EMBL" id="APX99724.1"/>
    </source>
</evidence>
<sequence length="105" mass="12994">MNYLKISEDYPKSCKKFINWVSSNFDENRSLDLFYYNFFLRENWLEVQRGYSTHSFVVTKLNFKKFLSPRFFEINENQLTFPVEKEEDYYYLFECMEILITNNQI</sequence>
<dbReference type="EMBL" id="CP019352">
    <property type="protein sequence ID" value="APX99724.1"/>
    <property type="molecule type" value="Genomic_DNA"/>
</dbReference>
<evidence type="ECO:0000313" key="2">
    <source>
        <dbReference type="Proteomes" id="UP000187506"/>
    </source>
</evidence>
<protein>
    <submittedName>
        <fullName evidence="1">Uncharacterized protein</fullName>
    </submittedName>
</protein>
<organism evidence="1 2">
    <name type="scientific">Lacinutrix venerupis</name>
    <dbReference type="NCBI Taxonomy" id="1486034"/>
    <lineage>
        <taxon>Bacteria</taxon>
        <taxon>Pseudomonadati</taxon>
        <taxon>Bacteroidota</taxon>
        <taxon>Flavobacteriia</taxon>
        <taxon>Flavobacteriales</taxon>
        <taxon>Flavobacteriaceae</taxon>
        <taxon>Lacinutrix</taxon>
    </lineage>
</organism>
<dbReference type="AlphaFoldDB" id="A0AAC9PWD5"/>
<dbReference type="KEGG" id="lvn:BWR22_05170"/>
<reference evidence="1 2" key="1">
    <citation type="submission" date="2017-01" db="EMBL/GenBank/DDBJ databases">
        <title>Complete genome of Lacinutrix venerupis DOK2-8 isolated from seawater in Dokdo.</title>
        <authorList>
            <person name="Chi W.-J."/>
            <person name="Kim J.H."/>
        </authorList>
    </citation>
    <scope>NUCLEOTIDE SEQUENCE [LARGE SCALE GENOMIC DNA]</scope>
    <source>
        <strain evidence="1 2">DOK2-8</strain>
    </source>
</reference>